<dbReference type="Pfam" id="PF07715">
    <property type="entry name" value="Plug"/>
    <property type="match status" value="1"/>
</dbReference>
<sequence>MRDLKSILLVSTMMAAGVASPAFAQVAAAEQAPSDDLMEIIVTAEKRAERLQDVPKSVDVVTGDTVDKLNLREFSDIQQLAPGLSLDSKEPNTNSITVRGVGFDPNSGTQPTVNVYFNETPLDTNSAFRSLYDIGQIEVLRGPQGTLRGRTSPSGAITIASRQPDLDKVSGYVQQTFTTQDGINTQAAVGAPIVDGKLAFRIAGLFDRNDAADAHNIRNGSDDGDKTRSVRASLAFKPTEDLTFVLTHQFMDNYTVANPIAFSVGGSTATPYLTPGDRVSLTNGPTEYHYTGNVTTLTGELDLGGVAINYVGGYQQISNDRVSDLARGGSIPNYSQMQYVNTNIHQVSQELRLTSQGRDFWNYLVGVYYDNVNSPTSVNQAQILPFALSPTPMPPLSFGVFNVGIDAPASIQDYAIFTDHRFKITDSDLIEVGGRYQEQHFDHAFNQTLSGPIFGPNPITQAGIAPDMQKGISGQFTGSASYKHDFSRDLTAYFSYGRSYRPGGVIATTAALDQSLLLYKPEKSDSYEIGLKGALLDRKLRFTLSAYQQDFQNYQAYTGSYLSVSTARNGIPDNNAAFTFNADAQVRGFEATLAGQITEHLQFGLSGTYNSTQFKNALAPCNDYNGDGVADSVGTPSVPMGQQVAFCRLNGRLSDQADWSLSANFEYAVPLWGNNEGFVRGLVNYIPKRTDPFQNISYSDLINNSLFLGLRDKDGAYEVSVFAKNLADVSTLTTRGAAQVDYSYYASGYAVGTLVRPREFGLNLRYTFGQ</sequence>
<evidence type="ECO:0000256" key="11">
    <source>
        <dbReference type="PROSITE-ProRule" id="PRU01360"/>
    </source>
</evidence>
<evidence type="ECO:0000313" key="17">
    <source>
        <dbReference type="EMBL" id="TWB66109.1"/>
    </source>
</evidence>
<evidence type="ECO:0000256" key="10">
    <source>
        <dbReference type="ARBA" id="ARBA00023237"/>
    </source>
</evidence>
<evidence type="ECO:0000256" key="1">
    <source>
        <dbReference type="ARBA" id="ARBA00004571"/>
    </source>
</evidence>
<keyword evidence="2 11" id="KW-0813">Transport</keyword>
<keyword evidence="9 11" id="KW-0472">Membrane</keyword>
<dbReference type="GO" id="GO:0006826">
    <property type="term" value="P:iron ion transport"/>
    <property type="evidence" value="ECO:0007669"/>
    <property type="project" value="UniProtKB-KW"/>
</dbReference>
<name>A0A560F9U8_9PROT</name>
<dbReference type="RefSeq" id="WP_145613695.1">
    <property type="nucleotide sequence ID" value="NZ_VITN01000010.1"/>
</dbReference>
<dbReference type="EMBL" id="VITV01000016">
    <property type="protein sequence ID" value="TWB66109.1"/>
    <property type="molecule type" value="Genomic_DNA"/>
</dbReference>
<dbReference type="Pfam" id="PF00593">
    <property type="entry name" value="TonB_dep_Rec_b-barrel"/>
    <property type="match status" value="1"/>
</dbReference>
<evidence type="ECO:0000313" key="18">
    <source>
        <dbReference type="Proteomes" id="UP000319859"/>
    </source>
</evidence>
<reference evidence="18 19" key="1">
    <citation type="submission" date="2019-06" db="EMBL/GenBank/DDBJ databases">
        <title>Genomic Encyclopedia of Type Strains, Phase IV (KMG-V): Genome sequencing to study the core and pangenomes of soil and plant-associated prokaryotes.</title>
        <authorList>
            <person name="Whitman W."/>
        </authorList>
    </citation>
    <scope>NUCLEOTIDE SEQUENCE [LARGE SCALE GENOMIC DNA]</scope>
    <source>
        <strain evidence="16 18">BR 11880</strain>
        <strain evidence="17 19">BR 12005</strain>
    </source>
</reference>
<dbReference type="GO" id="GO:0009279">
    <property type="term" value="C:cell outer membrane"/>
    <property type="evidence" value="ECO:0007669"/>
    <property type="project" value="UniProtKB-SubCell"/>
</dbReference>
<accession>A0A560F9U8</accession>
<dbReference type="InterPro" id="IPR036942">
    <property type="entry name" value="Beta-barrel_TonB_sf"/>
</dbReference>
<evidence type="ECO:0000256" key="13">
    <source>
        <dbReference type="SAM" id="SignalP"/>
    </source>
</evidence>
<keyword evidence="6" id="KW-0408">Iron</keyword>
<evidence type="ECO:0000256" key="2">
    <source>
        <dbReference type="ARBA" id="ARBA00022448"/>
    </source>
</evidence>
<keyword evidence="16" id="KW-0675">Receptor</keyword>
<evidence type="ECO:0000313" key="16">
    <source>
        <dbReference type="EMBL" id="TWB18370.1"/>
    </source>
</evidence>
<dbReference type="Gene3D" id="2.40.170.20">
    <property type="entry name" value="TonB-dependent receptor, beta-barrel domain"/>
    <property type="match status" value="1"/>
</dbReference>
<keyword evidence="8 12" id="KW-0798">TonB box</keyword>
<dbReference type="PANTHER" id="PTHR32552:SF81">
    <property type="entry name" value="TONB-DEPENDENT OUTER MEMBRANE RECEPTOR"/>
    <property type="match status" value="1"/>
</dbReference>
<dbReference type="EMBL" id="VITN01000010">
    <property type="protein sequence ID" value="TWB18370.1"/>
    <property type="molecule type" value="Genomic_DNA"/>
</dbReference>
<keyword evidence="13" id="KW-0732">Signal</keyword>
<keyword evidence="10 11" id="KW-0998">Cell outer membrane</keyword>
<feature type="signal peptide" evidence="13">
    <location>
        <begin position="1"/>
        <end position="24"/>
    </location>
</feature>
<comment type="subcellular location">
    <subcellularLocation>
        <location evidence="1 11">Cell outer membrane</location>
        <topology evidence="1 11">Multi-pass membrane protein</topology>
    </subcellularLocation>
</comment>
<dbReference type="InterPro" id="IPR039426">
    <property type="entry name" value="TonB-dep_rcpt-like"/>
</dbReference>
<evidence type="ECO:0000256" key="4">
    <source>
        <dbReference type="ARBA" id="ARBA00022496"/>
    </source>
</evidence>
<evidence type="ECO:0000256" key="9">
    <source>
        <dbReference type="ARBA" id="ARBA00023136"/>
    </source>
</evidence>
<evidence type="ECO:0000256" key="12">
    <source>
        <dbReference type="RuleBase" id="RU003357"/>
    </source>
</evidence>
<keyword evidence="5 11" id="KW-0812">Transmembrane</keyword>
<keyword evidence="3 11" id="KW-1134">Transmembrane beta strand</keyword>
<feature type="chain" id="PRO_5036365591" evidence="13">
    <location>
        <begin position="25"/>
        <end position="770"/>
    </location>
</feature>
<organism evidence="16 18">
    <name type="scientific">Nitrospirillum amazonense</name>
    <dbReference type="NCBI Taxonomy" id="28077"/>
    <lineage>
        <taxon>Bacteria</taxon>
        <taxon>Pseudomonadati</taxon>
        <taxon>Pseudomonadota</taxon>
        <taxon>Alphaproteobacteria</taxon>
        <taxon>Rhodospirillales</taxon>
        <taxon>Azospirillaceae</taxon>
        <taxon>Nitrospirillum</taxon>
    </lineage>
</organism>
<feature type="domain" description="TonB-dependent receptor plug" evidence="15">
    <location>
        <begin position="51"/>
        <end position="156"/>
    </location>
</feature>
<protein>
    <submittedName>
        <fullName evidence="16">Iron complex outermembrane receptor protein</fullName>
    </submittedName>
</protein>
<dbReference type="OrthoDB" id="7176070at2"/>
<evidence type="ECO:0000259" key="15">
    <source>
        <dbReference type="Pfam" id="PF07715"/>
    </source>
</evidence>
<keyword evidence="4" id="KW-0410">Iron transport</keyword>
<dbReference type="SUPFAM" id="SSF56935">
    <property type="entry name" value="Porins"/>
    <property type="match status" value="1"/>
</dbReference>
<dbReference type="Proteomes" id="UP000319859">
    <property type="component" value="Unassembled WGS sequence"/>
</dbReference>
<keyword evidence="7" id="KW-0406">Ion transport</keyword>
<evidence type="ECO:0000313" key="19">
    <source>
        <dbReference type="Proteomes" id="UP000320516"/>
    </source>
</evidence>
<evidence type="ECO:0000256" key="6">
    <source>
        <dbReference type="ARBA" id="ARBA00023004"/>
    </source>
</evidence>
<evidence type="ECO:0000256" key="8">
    <source>
        <dbReference type="ARBA" id="ARBA00023077"/>
    </source>
</evidence>
<dbReference type="InterPro" id="IPR000531">
    <property type="entry name" value="Beta-barrel_TonB"/>
</dbReference>
<dbReference type="PROSITE" id="PS52016">
    <property type="entry name" value="TONB_DEPENDENT_REC_3"/>
    <property type="match status" value="1"/>
</dbReference>
<feature type="domain" description="TonB-dependent receptor-like beta-barrel" evidence="14">
    <location>
        <begin position="266"/>
        <end position="702"/>
    </location>
</feature>
<gene>
    <name evidence="17" type="ORF">FBZ87_11673</name>
    <name evidence="16" type="ORF">FBZ89_11015</name>
</gene>
<dbReference type="AlphaFoldDB" id="A0A560F9U8"/>
<dbReference type="Proteomes" id="UP000320516">
    <property type="component" value="Unassembled WGS sequence"/>
</dbReference>
<dbReference type="PANTHER" id="PTHR32552">
    <property type="entry name" value="FERRICHROME IRON RECEPTOR-RELATED"/>
    <property type="match status" value="1"/>
</dbReference>
<dbReference type="InterPro" id="IPR012910">
    <property type="entry name" value="Plug_dom"/>
</dbReference>
<evidence type="ECO:0000256" key="7">
    <source>
        <dbReference type="ARBA" id="ARBA00023065"/>
    </source>
</evidence>
<evidence type="ECO:0000256" key="3">
    <source>
        <dbReference type="ARBA" id="ARBA00022452"/>
    </source>
</evidence>
<evidence type="ECO:0000256" key="5">
    <source>
        <dbReference type="ARBA" id="ARBA00022692"/>
    </source>
</evidence>
<proteinExistence type="inferred from homology"/>
<evidence type="ECO:0000259" key="14">
    <source>
        <dbReference type="Pfam" id="PF00593"/>
    </source>
</evidence>
<comment type="caution">
    <text evidence="16">The sequence shown here is derived from an EMBL/GenBank/DDBJ whole genome shotgun (WGS) entry which is preliminary data.</text>
</comment>
<comment type="similarity">
    <text evidence="11 12">Belongs to the TonB-dependent receptor family.</text>
</comment>